<proteinExistence type="predicted"/>
<keyword evidence="2" id="KW-1185">Reference proteome</keyword>
<evidence type="ECO:0000313" key="1">
    <source>
        <dbReference type="EMBL" id="KAK3708543.1"/>
    </source>
</evidence>
<reference evidence="1" key="1">
    <citation type="submission" date="2023-07" db="EMBL/GenBank/DDBJ databases">
        <title>Black Yeasts Isolated from many extreme environments.</title>
        <authorList>
            <person name="Coleine C."/>
            <person name="Stajich J.E."/>
            <person name="Selbmann L."/>
        </authorList>
    </citation>
    <scope>NUCLEOTIDE SEQUENCE</scope>
    <source>
        <strain evidence="1">CCFEE 5714</strain>
    </source>
</reference>
<organism evidence="1 2">
    <name type="scientific">Vermiconidia calcicola</name>
    <dbReference type="NCBI Taxonomy" id="1690605"/>
    <lineage>
        <taxon>Eukaryota</taxon>
        <taxon>Fungi</taxon>
        <taxon>Dikarya</taxon>
        <taxon>Ascomycota</taxon>
        <taxon>Pezizomycotina</taxon>
        <taxon>Dothideomycetes</taxon>
        <taxon>Dothideomycetidae</taxon>
        <taxon>Mycosphaerellales</taxon>
        <taxon>Extremaceae</taxon>
        <taxon>Vermiconidia</taxon>
    </lineage>
</organism>
<comment type="caution">
    <text evidence="1">The sequence shown here is derived from an EMBL/GenBank/DDBJ whole genome shotgun (WGS) entry which is preliminary data.</text>
</comment>
<dbReference type="Proteomes" id="UP001281147">
    <property type="component" value="Unassembled WGS sequence"/>
</dbReference>
<dbReference type="EMBL" id="JAUTXU010000100">
    <property type="protein sequence ID" value="KAK3708543.1"/>
    <property type="molecule type" value="Genomic_DNA"/>
</dbReference>
<accession>A0ACC3N2G8</accession>
<protein>
    <submittedName>
        <fullName evidence="1">Uncharacterized protein</fullName>
    </submittedName>
</protein>
<gene>
    <name evidence="1" type="ORF">LTR37_011438</name>
</gene>
<evidence type="ECO:0000313" key="2">
    <source>
        <dbReference type="Proteomes" id="UP001281147"/>
    </source>
</evidence>
<name>A0ACC3N2G8_9PEZI</name>
<sequence length="502" mass="57043">MAAQSKATKRAKPTKPVKPVFEPLPNSFFNRDRQFLSRSQELRIRQTFHFLDLPPELRNIVYELCIDFSSVERYFNKRYAHVKTCVKFGANASNVPHGPVKTTPPVILLVCRQMYAEAVYMLSKKSVSFHHGLLGLKDIKEVVSIPVRKKLGSIDEVISIPVLQKLGSITITTKGHSIFRRNVVSCSWKGHMDLIKTLTNILSKGHALKKLSINFDDPDLVEHMTVCWHSVIKCDFRDQLTEAFNDLRSIRGVGCVTITGIPPSFALDLKTRMESKPTSFMNLPRELRDQIYKECTDYSDISIQLARTMREWTNRQQSPPYPSKTTPTVLLLNKQISREATNILNRKPLKIIYPGDVNINKATEVPNLLRFISCNTLQKVQHLSIKIESWEWIYSLDRVLPIFAAKNELKSLHLFFKDSLKKDFMNSQTKTYPDKALHTSLLALASIQDVKTVTIEGDLPDVYAQPLAQIMHAPKGATDMPVLRGLRGDGAVVDFDGVLERD</sequence>